<dbReference type="EMBL" id="CP126980">
    <property type="protein sequence ID" value="WIM97899.1"/>
    <property type="molecule type" value="Genomic_DNA"/>
</dbReference>
<organism evidence="2 3">
    <name type="scientific">Actinoplanes oblitus</name>
    <dbReference type="NCBI Taxonomy" id="3040509"/>
    <lineage>
        <taxon>Bacteria</taxon>
        <taxon>Bacillati</taxon>
        <taxon>Actinomycetota</taxon>
        <taxon>Actinomycetes</taxon>
        <taxon>Micromonosporales</taxon>
        <taxon>Micromonosporaceae</taxon>
        <taxon>Actinoplanes</taxon>
    </lineage>
</organism>
<evidence type="ECO:0000313" key="3">
    <source>
        <dbReference type="Proteomes" id="UP001240150"/>
    </source>
</evidence>
<keyword evidence="1" id="KW-1133">Transmembrane helix</keyword>
<protein>
    <submittedName>
        <fullName evidence="2">Uncharacterized protein</fullName>
    </submittedName>
</protein>
<proteinExistence type="predicted"/>
<reference evidence="2 3" key="1">
    <citation type="submission" date="2023-06" db="EMBL/GenBank/DDBJ databases">
        <authorList>
            <person name="Yushchuk O."/>
            <person name="Binda E."/>
            <person name="Ruckert-Reed C."/>
            <person name="Fedorenko V."/>
            <person name="Kalinowski J."/>
            <person name="Marinelli F."/>
        </authorList>
    </citation>
    <scope>NUCLEOTIDE SEQUENCE [LARGE SCALE GENOMIC DNA]</scope>
    <source>
        <strain evidence="2 3">NRRL 3884</strain>
    </source>
</reference>
<feature type="transmembrane region" description="Helical" evidence="1">
    <location>
        <begin position="50"/>
        <end position="67"/>
    </location>
</feature>
<keyword evidence="3" id="KW-1185">Reference proteome</keyword>
<gene>
    <name evidence="2" type="ORF">ACTOB_001456</name>
</gene>
<feature type="transmembrane region" description="Helical" evidence="1">
    <location>
        <begin position="79"/>
        <end position="99"/>
    </location>
</feature>
<sequence length="102" mass="10553">MLDDAKPPVIAANIFGRTMLALPVFLLVAWTAAAQEEGDTWFNGDGYGAMILSLGLAVAGLIAMLVAPLNRFRRARPAVVAGWALGAVITVSAVTALTATTV</sequence>
<keyword evidence="1" id="KW-0812">Transmembrane</keyword>
<accession>A0ABY8WJ43</accession>
<evidence type="ECO:0000256" key="1">
    <source>
        <dbReference type="SAM" id="Phobius"/>
    </source>
</evidence>
<name>A0ABY8WJ43_9ACTN</name>
<dbReference type="Proteomes" id="UP001240150">
    <property type="component" value="Chromosome"/>
</dbReference>
<keyword evidence="1" id="KW-0472">Membrane</keyword>
<evidence type="ECO:0000313" key="2">
    <source>
        <dbReference type="EMBL" id="WIM97899.1"/>
    </source>
</evidence>
<dbReference type="RefSeq" id="WP_284919293.1">
    <property type="nucleotide sequence ID" value="NZ_CP126980.1"/>
</dbReference>